<gene>
    <name evidence="1" type="ORF">EFY79_18680</name>
</gene>
<keyword evidence="2" id="KW-1185">Reference proteome</keyword>
<protein>
    <submittedName>
        <fullName evidence="1">Uncharacterized protein</fullName>
    </submittedName>
</protein>
<dbReference type="Proteomes" id="UP000267223">
    <property type="component" value="Unassembled WGS sequence"/>
</dbReference>
<dbReference type="OrthoDB" id="3333873at2"/>
<reference evidence="1 2" key="1">
    <citation type="submission" date="2018-11" db="EMBL/GenBank/DDBJ databases">
        <title>Draft genome sequence of Ferruginibacter sp. BO-59.</title>
        <authorList>
            <person name="Im W.T."/>
        </authorList>
    </citation>
    <scope>NUCLEOTIDE SEQUENCE [LARGE SCALE GENOMIC DNA]</scope>
    <source>
        <strain evidence="1 2">BO-59</strain>
    </source>
</reference>
<dbReference type="RefSeq" id="WP_123122273.1">
    <property type="nucleotide sequence ID" value="NZ_RJJR01000019.1"/>
</dbReference>
<organism evidence="1 2">
    <name type="scientific">Hanamia caeni</name>
    <dbReference type="NCBI Taxonomy" id="2294116"/>
    <lineage>
        <taxon>Bacteria</taxon>
        <taxon>Pseudomonadati</taxon>
        <taxon>Bacteroidota</taxon>
        <taxon>Chitinophagia</taxon>
        <taxon>Chitinophagales</taxon>
        <taxon>Chitinophagaceae</taxon>
        <taxon>Hanamia</taxon>
    </lineage>
</organism>
<name>A0A3M9N6P7_9BACT</name>
<comment type="caution">
    <text evidence="1">The sequence shown here is derived from an EMBL/GenBank/DDBJ whole genome shotgun (WGS) entry which is preliminary data.</text>
</comment>
<proteinExistence type="predicted"/>
<dbReference type="InterPro" id="IPR013783">
    <property type="entry name" value="Ig-like_fold"/>
</dbReference>
<dbReference type="Gene3D" id="2.60.40.10">
    <property type="entry name" value="Immunoglobulins"/>
    <property type="match status" value="1"/>
</dbReference>
<dbReference type="EMBL" id="RJJR01000019">
    <property type="protein sequence ID" value="RNI33471.1"/>
    <property type="molecule type" value="Genomic_DNA"/>
</dbReference>
<sequence length="92" mass="10009">MATGQNLTYQWQNSLDRGVIWSNVPAATLSSLTVNNIVSADDSIQYRVIVTGVHNSATSDVATLKVDESIKIGDLPITIPDSQIQQPRRTGR</sequence>
<accession>A0A3M9N6P7</accession>
<evidence type="ECO:0000313" key="2">
    <source>
        <dbReference type="Proteomes" id="UP000267223"/>
    </source>
</evidence>
<evidence type="ECO:0000313" key="1">
    <source>
        <dbReference type="EMBL" id="RNI33471.1"/>
    </source>
</evidence>
<dbReference type="AlphaFoldDB" id="A0A3M9N6P7"/>